<feature type="non-terminal residue" evidence="2">
    <location>
        <position position="1"/>
    </location>
</feature>
<proteinExistence type="predicted"/>
<protein>
    <recommendedName>
        <fullName evidence="3">GGDEF domain-containing protein</fullName>
    </recommendedName>
</protein>
<accession>A0A381SFE6</accession>
<evidence type="ECO:0000256" key="1">
    <source>
        <dbReference type="SAM" id="Phobius"/>
    </source>
</evidence>
<evidence type="ECO:0000313" key="2">
    <source>
        <dbReference type="EMBL" id="SUZ99893.1"/>
    </source>
</evidence>
<dbReference type="AlphaFoldDB" id="A0A381SFE6"/>
<feature type="transmembrane region" description="Helical" evidence="1">
    <location>
        <begin position="102"/>
        <end position="120"/>
    </location>
</feature>
<dbReference type="EMBL" id="UINC01002748">
    <property type="protein sequence ID" value="SUZ99893.1"/>
    <property type="molecule type" value="Genomic_DNA"/>
</dbReference>
<gene>
    <name evidence="2" type="ORF">METZ01_LOCUS52747</name>
</gene>
<evidence type="ECO:0008006" key="3">
    <source>
        <dbReference type="Google" id="ProtNLM"/>
    </source>
</evidence>
<reference evidence="2" key="1">
    <citation type="submission" date="2018-05" db="EMBL/GenBank/DDBJ databases">
        <authorList>
            <person name="Lanie J.A."/>
            <person name="Ng W.-L."/>
            <person name="Kazmierczak K.M."/>
            <person name="Andrzejewski T.M."/>
            <person name="Davidsen T.M."/>
            <person name="Wayne K.J."/>
            <person name="Tettelin H."/>
            <person name="Glass J.I."/>
            <person name="Rusch D."/>
            <person name="Podicherti R."/>
            <person name="Tsui H.-C.T."/>
            <person name="Winkler M.E."/>
        </authorList>
    </citation>
    <scope>NUCLEOTIDE SEQUENCE</scope>
</reference>
<organism evidence="2">
    <name type="scientific">marine metagenome</name>
    <dbReference type="NCBI Taxonomy" id="408172"/>
    <lineage>
        <taxon>unclassified sequences</taxon>
        <taxon>metagenomes</taxon>
        <taxon>ecological metagenomes</taxon>
    </lineage>
</organism>
<keyword evidence="1" id="KW-0472">Membrane</keyword>
<name>A0A381SFE6_9ZZZZ</name>
<sequence>VARIGSLFGVFGSICFAGVGLTPADLYFSPHVFFANWLYRCYCMTIIFYAAAFIFIPKKSQVFATTFIIIGMIVAAHILLSDIGLADHFTDSHRIHVLSQKASSIALVFAVPMMVVYNRWQLGAGPVSLSIFALKN</sequence>
<keyword evidence="1" id="KW-1133">Transmembrane helix</keyword>
<feature type="transmembrane region" description="Helical" evidence="1">
    <location>
        <begin position="62"/>
        <end position="81"/>
    </location>
</feature>
<keyword evidence="1" id="KW-0812">Transmembrane</keyword>
<feature type="transmembrane region" description="Helical" evidence="1">
    <location>
        <begin position="6"/>
        <end position="28"/>
    </location>
</feature>
<feature type="transmembrane region" description="Helical" evidence="1">
    <location>
        <begin position="37"/>
        <end position="56"/>
    </location>
</feature>